<feature type="region of interest" description="Disordered" evidence="1">
    <location>
        <begin position="191"/>
        <end position="219"/>
    </location>
</feature>
<organism evidence="2 3">
    <name type="scientific">Natrinema pallidum DSM 3751</name>
    <dbReference type="NCBI Taxonomy" id="1227495"/>
    <lineage>
        <taxon>Archaea</taxon>
        <taxon>Methanobacteriati</taxon>
        <taxon>Methanobacteriota</taxon>
        <taxon>Stenosarchaea group</taxon>
        <taxon>Halobacteria</taxon>
        <taxon>Halobacteriales</taxon>
        <taxon>Natrialbaceae</taxon>
        <taxon>Natrinema</taxon>
    </lineage>
</organism>
<evidence type="ECO:0000313" key="2">
    <source>
        <dbReference type="EMBL" id="ELY77040.1"/>
    </source>
</evidence>
<dbReference type="eggNOG" id="arCOG06435">
    <property type="taxonomic scope" value="Archaea"/>
</dbReference>
<evidence type="ECO:0000313" key="3">
    <source>
        <dbReference type="Proteomes" id="UP000011618"/>
    </source>
</evidence>
<gene>
    <name evidence="2" type="ORF">C487_09707</name>
</gene>
<proteinExistence type="predicted"/>
<dbReference type="PATRIC" id="fig|1227495.3.peg.1950"/>
<evidence type="ECO:0000256" key="1">
    <source>
        <dbReference type="SAM" id="MobiDB-lite"/>
    </source>
</evidence>
<dbReference type="EMBL" id="AOII01000059">
    <property type="protein sequence ID" value="ELY77040.1"/>
    <property type="molecule type" value="Genomic_DNA"/>
</dbReference>
<comment type="caution">
    <text evidence="2">The sequence shown here is derived from an EMBL/GenBank/DDBJ whole genome shotgun (WGS) entry which is preliminary data.</text>
</comment>
<protein>
    <submittedName>
        <fullName evidence="2">Uncharacterized protein</fullName>
    </submittedName>
</protein>
<reference evidence="2 3" key="1">
    <citation type="journal article" date="2014" name="PLoS Genet.">
        <title>Phylogenetically driven sequencing of extremely halophilic archaea reveals strategies for static and dynamic osmo-response.</title>
        <authorList>
            <person name="Becker E.A."/>
            <person name="Seitzer P.M."/>
            <person name="Tritt A."/>
            <person name="Larsen D."/>
            <person name="Krusor M."/>
            <person name="Yao A.I."/>
            <person name="Wu D."/>
            <person name="Madern D."/>
            <person name="Eisen J.A."/>
            <person name="Darling A.E."/>
            <person name="Facciotti M.T."/>
        </authorList>
    </citation>
    <scope>NUCLEOTIDE SEQUENCE [LARGE SCALE GENOMIC DNA]</scope>
    <source>
        <strain evidence="2 3">DSM 3751</strain>
    </source>
</reference>
<accession>L9YS59</accession>
<name>L9YS59_9EURY</name>
<sequence>MCYLTYWRRQRPDGRLEFTFFHFLETLDDIVTGDGSLEDCLTTVTYHPVAFDEFVQSRTVFDELRDDAANKCNKTFSKTDYETYLSVFETHDVPRTRDADKMADSPFGEVLLERLINDVGDYKYVRKGCMQAFRHLCSYRKERYFVEDLDAFERFVDEQLKELNYYRRGEGRFPVDGRAGEPNYRYVDNRDMLLTKPRSTRNDLQNPTTTEDQDAEVRR</sequence>
<dbReference type="Proteomes" id="UP000011618">
    <property type="component" value="Unassembled WGS sequence"/>
</dbReference>
<dbReference type="AlphaFoldDB" id="L9YS59"/>